<feature type="transmembrane region" description="Helical" evidence="12">
    <location>
        <begin position="1146"/>
        <end position="1168"/>
    </location>
</feature>
<organism evidence="15 16">
    <name type="scientific">Sungouiella intermedia</name>
    <dbReference type="NCBI Taxonomy" id="45354"/>
    <lineage>
        <taxon>Eukaryota</taxon>
        <taxon>Fungi</taxon>
        <taxon>Dikarya</taxon>
        <taxon>Ascomycota</taxon>
        <taxon>Saccharomycotina</taxon>
        <taxon>Pichiomycetes</taxon>
        <taxon>Metschnikowiaceae</taxon>
        <taxon>Sungouiella</taxon>
    </lineage>
</organism>
<reference evidence="15 16" key="1">
    <citation type="submission" date="2016-10" db="EMBL/GenBank/DDBJ databases">
        <authorList>
            <person name="de Groot N.N."/>
        </authorList>
    </citation>
    <scope>NUCLEOTIDE SEQUENCE [LARGE SCALE GENOMIC DNA]</scope>
    <source>
        <strain evidence="15 16">CBS 141442</strain>
    </source>
</reference>
<dbReference type="Pfam" id="PF22314">
    <property type="entry name" value="NPC1_MLD"/>
    <property type="match status" value="1"/>
</dbReference>
<feature type="transmembrane region" description="Helical" evidence="12">
    <location>
        <begin position="830"/>
        <end position="848"/>
    </location>
</feature>
<feature type="signal peptide" evidence="13">
    <location>
        <begin position="1"/>
        <end position="20"/>
    </location>
</feature>
<evidence type="ECO:0000256" key="7">
    <source>
        <dbReference type="ARBA" id="ARBA00023055"/>
    </source>
</evidence>
<feature type="transmembrane region" description="Helical" evidence="12">
    <location>
        <begin position="1087"/>
        <end position="1112"/>
    </location>
</feature>
<dbReference type="GO" id="GO:0006629">
    <property type="term" value="P:lipid metabolic process"/>
    <property type="evidence" value="ECO:0007669"/>
    <property type="project" value="UniProtKB-KW"/>
</dbReference>
<comment type="subcellular location">
    <subcellularLocation>
        <location evidence="1">Endomembrane system</location>
        <topology evidence="1">Multi-pass membrane protein</topology>
    </subcellularLocation>
</comment>
<dbReference type="GO" id="GO:0015918">
    <property type="term" value="P:sterol transport"/>
    <property type="evidence" value="ECO:0007669"/>
    <property type="project" value="UniProtKB-ARBA"/>
</dbReference>
<keyword evidence="3" id="KW-0813">Transport</keyword>
<feature type="transmembrane region" description="Helical" evidence="12">
    <location>
        <begin position="606"/>
        <end position="624"/>
    </location>
</feature>
<feature type="transmembrane region" description="Helical" evidence="12">
    <location>
        <begin position="1213"/>
        <end position="1231"/>
    </location>
</feature>
<feature type="domain" description="SSD" evidence="14">
    <location>
        <begin position="603"/>
        <end position="772"/>
    </location>
</feature>
<evidence type="ECO:0000256" key="4">
    <source>
        <dbReference type="ARBA" id="ARBA00022692"/>
    </source>
</evidence>
<dbReference type="AlphaFoldDB" id="A0A1L0BYS7"/>
<dbReference type="EMBL" id="LT635760">
    <property type="protein sequence ID" value="SGZ56481.1"/>
    <property type="molecule type" value="Genomic_DNA"/>
</dbReference>
<feature type="transmembrane region" description="Helical" evidence="12">
    <location>
        <begin position="747"/>
        <end position="772"/>
    </location>
</feature>
<dbReference type="Proteomes" id="UP000182334">
    <property type="component" value="Chromosome V"/>
</dbReference>
<dbReference type="InterPro" id="IPR053958">
    <property type="entry name" value="HMGCR/SNAP/NPC1-like_SSD"/>
</dbReference>
<dbReference type="OrthoDB" id="6510177at2759"/>
<feature type="transmembrane region" description="Helical" evidence="12">
    <location>
        <begin position="1243"/>
        <end position="1266"/>
    </location>
</feature>
<keyword evidence="16" id="KW-1185">Reference proteome</keyword>
<evidence type="ECO:0000313" key="16">
    <source>
        <dbReference type="Proteomes" id="UP000182334"/>
    </source>
</evidence>
<feature type="transmembrane region" description="Helical" evidence="12">
    <location>
        <begin position="1118"/>
        <end position="1139"/>
    </location>
</feature>
<keyword evidence="11" id="KW-0325">Glycoprotein</keyword>
<evidence type="ECO:0000256" key="5">
    <source>
        <dbReference type="ARBA" id="ARBA00022729"/>
    </source>
</evidence>
<protein>
    <submittedName>
        <fullName evidence="15">CIC11C00000003713</fullName>
    </submittedName>
</protein>
<dbReference type="Pfam" id="PF12349">
    <property type="entry name" value="Sterol-sensing"/>
    <property type="match status" value="1"/>
</dbReference>
<keyword evidence="6 12" id="KW-1133">Transmembrane helix</keyword>
<keyword evidence="8" id="KW-0443">Lipid metabolism</keyword>
<dbReference type="Pfam" id="PF16414">
    <property type="entry name" value="NPC1_N"/>
    <property type="match status" value="1"/>
</dbReference>
<proteinExistence type="inferred from homology"/>
<dbReference type="InterPro" id="IPR053956">
    <property type="entry name" value="NPC1_MLD"/>
</dbReference>
<dbReference type="FunFam" id="1.20.1640.10:FF:000008">
    <property type="entry name" value="NPC intracellular cholesterol transporter 1"/>
    <property type="match status" value="1"/>
</dbReference>
<feature type="chain" id="PRO_5013063509" evidence="13">
    <location>
        <begin position="21"/>
        <end position="1270"/>
    </location>
</feature>
<evidence type="ECO:0000256" key="13">
    <source>
        <dbReference type="SAM" id="SignalP"/>
    </source>
</evidence>
<evidence type="ECO:0000259" key="14">
    <source>
        <dbReference type="PROSITE" id="PS50156"/>
    </source>
</evidence>
<keyword evidence="7" id="KW-0445">Lipid transport</keyword>
<dbReference type="PROSITE" id="PS50156">
    <property type="entry name" value="SSD"/>
    <property type="match status" value="1"/>
</dbReference>
<evidence type="ECO:0000256" key="12">
    <source>
        <dbReference type="SAM" id="Phobius"/>
    </source>
</evidence>
<evidence type="ECO:0000256" key="8">
    <source>
        <dbReference type="ARBA" id="ARBA00023098"/>
    </source>
</evidence>
<keyword evidence="10" id="KW-1015">Disulfide bond</keyword>
<evidence type="ECO:0000256" key="11">
    <source>
        <dbReference type="ARBA" id="ARBA00023180"/>
    </source>
</evidence>
<comment type="similarity">
    <text evidence="2">Belongs to the patched family.</text>
</comment>
<keyword evidence="5 13" id="KW-0732">Signal</keyword>
<dbReference type="STRING" id="45354.A0A1L0BYS7"/>
<keyword evidence="4 12" id="KW-0812">Transmembrane</keyword>
<dbReference type="PANTHER" id="PTHR45727:SF2">
    <property type="entry name" value="NPC INTRACELLULAR CHOLESTEROL TRANSPORTER 1"/>
    <property type="match status" value="1"/>
</dbReference>
<accession>A0A1L0BYS7</accession>
<keyword evidence="9 12" id="KW-0472">Membrane</keyword>
<dbReference type="InterPro" id="IPR032190">
    <property type="entry name" value="NPC1_N"/>
</dbReference>
<feature type="transmembrane region" description="Helical" evidence="12">
    <location>
        <begin position="678"/>
        <end position="698"/>
    </location>
</feature>
<feature type="transmembrane region" description="Helical" evidence="12">
    <location>
        <begin position="270"/>
        <end position="292"/>
    </location>
</feature>
<dbReference type="Gene3D" id="1.20.1640.10">
    <property type="entry name" value="Multidrug efflux transporter AcrB transmembrane domain"/>
    <property type="match status" value="2"/>
</dbReference>
<evidence type="ECO:0000256" key="1">
    <source>
        <dbReference type="ARBA" id="ARBA00004127"/>
    </source>
</evidence>
<dbReference type="FunFam" id="1.20.1640.10:FF:000029">
    <property type="entry name" value="Putative Patched sphingolipid transporter"/>
    <property type="match status" value="1"/>
</dbReference>
<evidence type="ECO:0000256" key="6">
    <source>
        <dbReference type="ARBA" id="ARBA00022989"/>
    </source>
</evidence>
<dbReference type="GO" id="GO:0016020">
    <property type="term" value="C:membrane"/>
    <property type="evidence" value="ECO:0007669"/>
    <property type="project" value="TreeGrafter"/>
</dbReference>
<dbReference type="SUPFAM" id="SSF82866">
    <property type="entry name" value="Multidrug efflux transporter AcrB transmembrane domain"/>
    <property type="match status" value="2"/>
</dbReference>
<dbReference type="InterPro" id="IPR000731">
    <property type="entry name" value="SSD"/>
</dbReference>
<evidence type="ECO:0000256" key="2">
    <source>
        <dbReference type="ARBA" id="ARBA00005585"/>
    </source>
</evidence>
<name>A0A1L0BYS7_9ASCO</name>
<dbReference type="PANTHER" id="PTHR45727">
    <property type="entry name" value="NPC INTRACELLULAR CHOLESTEROL TRANSPORTER 1"/>
    <property type="match status" value="1"/>
</dbReference>
<evidence type="ECO:0000256" key="9">
    <source>
        <dbReference type="ARBA" id="ARBA00023136"/>
    </source>
</evidence>
<dbReference type="GO" id="GO:0032934">
    <property type="term" value="F:sterol binding"/>
    <property type="evidence" value="ECO:0007669"/>
    <property type="project" value="TreeGrafter"/>
</dbReference>
<gene>
    <name evidence="15" type="ORF">SAMEA4029010_CIC11G00000003713</name>
</gene>
<dbReference type="GO" id="GO:0012505">
    <property type="term" value="C:endomembrane system"/>
    <property type="evidence" value="ECO:0007669"/>
    <property type="project" value="UniProtKB-SubCell"/>
</dbReference>
<evidence type="ECO:0000256" key="3">
    <source>
        <dbReference type="ARBA" id="ARBA00022448"/>
    </source>
</evidence>
<evidence type="ECO:0000313" key="15">
    <source>
        <dbReference type="EMBL" id="SGZ56481.1"/>
    </source>
</evidence>
<sequence length="1270" mass="143521">MLDLLVWLLLLTQSVVTVLASTSPKPIRKPGYCSLYDSCGKKSVFGKPLPCSNNTRAVDPLEESVEILTRICGTEFPIDDGVCCSYNQLQTLEENLKKVEPLISSCPACKKNFYDFFCRFTCSPDQSTFVEVTKISNAIDTGKEVVSELTVYTDPEYASKFFDSCKELKFSATNGYAMDLIGGGAKNYSLFLKFLGDEKPLLGGSPFQINYKYELPHDSKLDLKLTTGDMKACNDTLYKCACSDCSVSCPTLPKYRDFRLECYVGIMPCFSFAVMMVWITLFLIIGGYHIYLARVRRLEFERLNSILEGDFIGDDIDEDNGMEDEQNVVECFISPHMDDQYRLTAAWLRFRDWLMSSIEVSFARLALTCAKSPYWTIAISLILSLLCCTGLTKLEWETNPINLWVSPNEKALHERQYFESNFGEWFRIEQLIISNKDNSPVLSWETVQWWFEKELELQELQDEFNNTQYLDPLCFKPLEDTCAIESFTQYFQGDIRYLNEYNWASEINACAESPVNCLPSFQQPLKKNLLFSLENVLESEAFVITLLINSNLTNEDYTNKATDYERALQRWVKKLQEEKQGLQISYSTEVSLLEELNQSSNTDVKIVVISYLFMFLYASIALGGKIPSSFSLKSFVLTRFLLGLSGIIIILLSVAASAGICSFIGIKSTLIIAEVIPFLVLAIGVDNIFLIVHELHVIGERFPEAGVESRISLALEKIGPSCFISAILQVLMFLVASSVQMPAVKNFAFYSAGAVAINFILQMTTFISLLSLDQKRLEEGRLDIAPWIQVNKIQVGEGAETVEHIEYNFSHFVSRYYAPWLLTPSNRGKIFSVFLLWLGISLSLFPRIQLGLDQRMALPSDSYLVQYFDAVYDYLSVGPPVFFVVKDLDVTHRESQQTVCGKFSTCNEFSIANILEQEYKRGDLSTIAEPTSNWLDDFLTWLNPELDQCCRFKKSALGEEFCSPFAPPRQCQSCYADHSPPYNISMEGLPEGEEFMMYFRQWITEPSDPCPLGGKAPYSSSINYNASSIKSSYFRTSHQPLRSQLDFIVAYKNALRVVSEMKDFADNKLDAFAFSPFYIFFVQYIDIITLTFTTLTVASVIIWSVSAVLLGLPRMSTILTLTVLAILVNIGGVMAVWGISLNAVSLVNLIICLGLAVEFTVHITRAYLTASEEENEEDLYNSFMNMQDGPKYLLDNRKCLLAFKALTRVGGSVLGGITLTKFIGIAVLAFTRSQIFEVYYFRMWLSLVVIASTHALILMPVLLSMFGEDN</sequence>
<evidence type="ECO:0000256" key="10">
    <source>
        <dbReference type="ARBA" id="ARBA00023157"/>
    </source>
</evidence>
<feature type="transmembrane region" description="Helical" evidence="12">
    <location>
        <begin position="644"/>
        <end position="666"/>
    </location>
</feature>